<dbReference type="InterPro" id="IPR055974">
    <property type="entry name" value="DUF7552"/>
</dbReference>
<dbReference type="RefSeq" id="WP_053968200.1">
    <property type="nucleotide sequence ID" value="NZ_JAWJXX010000003.1"/>
</dbReference>
<organism evidence="3 4">
    <name type="scientific">Haloarcula rubripromontorii</name>
    <dbReference type="NCBI Taxonomy" id="1705562"/>
    <lineage>
        <taxon>Archaea</taxon>
        <taxon>Methanobacteriati</taxon>
        <taxon>Methanobacteriota</taxon>
        <taxon>Stenosarchaea group</taxon>
        <taxon>Halobacteria</taxon>
        <taxon>Halobacteriales</taxon>
        <taxon>Haloarculaceae</taxon>
        <taxon>Haloarcula</taxon>
    </lineage>
</organism>
<comment type="caution">
    <text evidence="3">The sequence shown here is derived from an EMBL/GenBank/DDBJ whole genome shotgun (WGS) entry which is preliminary data.</text>
</comment>
<keyword evidence="4" id="KW-1185">Reference proteome</keyword>
<feature type="domain" description="DUF7552" evidence="2">
    <location>
        <begin position="5"/>
        <end position="79"/>
    </location>
</feature>
<protein>
    <submittedName>
        <fullName evidence="3">Uncharacterized protein</fullName>
    </submittedName>
</protein>
<accession>A0A0N0U9A6</accession>
<sequence>MVGRTLADIRDRLSELSVAVGPYRVVSARTGTPPFPVSGMQFPDRETAAEAASVATAYRSALRRYDPRVTVHGLIVCEAPWGTDAVRTGPSSLPEYCHTVAGSLFEVLSGRHRSVEQAVIDSYLEAAEETENRERLCLAMLESMATALAEHLDPEMQADTLREAAGQLPRKPSGPEPVRDAIADLEAAGLVDEAAIEPAAVGPGRCARYITLQNYRPTLSDLRCPVLPIAVELLRRTSITPQMAEAERTADGWRLLVSLAGDQPAEGLSVVTTTA</sequence>
<dbReference type="PATRIC" id="fig|1705562.3.peg.479"/>
<evidence type="ECO:0000313" key="4">
    <source>
        <dbReference type="Proteomes" id="UP000037729"/>
    </source>
</evidence>
<evidence type="ECO:0000259" key="2">
    <source>
        <dbReference type="Pfam" id="PF24422"/>
    </source>
</evidence>
<evidence type="ECO:0000313" key="3">
    <source>
        <dbReference type="EMBL" id="KOX93060.1"/>
    </source>
</evidence>
<name>A0A0N0U9A6_9EURY</name>
<dbReference type="AlphaFoldDB" id="A0A0N0U9A6"/>
<dbReference type="InterPro" id="IPR055973">
    <property type="entry name" value="DUF7551"/>
</dbReference>
<dbReference type="OrthoDB" id="342580at2157"/>
<dbReference type="EMBL" id="LIUF01000003">
    <property type="protein sequence ID" value="KOX93060.1"/>
    <property type="molecule type" value="Genomic_DNA"/>
</dbReference>
<feature type="domain" description="DUF7551" evidence="1">
    <location>
        <begin position="94"/>
        <end position="273"/>
    </location>
</feature>
<dbReference type="Proteomes" id="UP000037729">
    <property type="component" value="Unassembled WGS sequence"/>
</dbReference>
<dbReference type="STRING" id="1705562.AMS69_11470"/>
<gene>
    <name evidence="3" type="ORF">AMS69_11470</name>
</gene>
<dbReference type="Pfam" id="PF24422">
    <property type="entry name" value="DUF7552"/>
    <property type="match status" value="1"/>
</dbReference>
<evidence type="ECO:0000259" key="1">
    <source>
        <dbReference type="Pfam" id="PF24420"/>
    </source>
</evidence>
<proteinExistence type="predicted"/>
<reference evidence="3 4" key="1">
    <citation type="submission" date="2015-08" db="EMBL/GenBank/DDBJ databases">
        <title>Genomes of Isolates from Cabo Rojo, PR.</title>
        <authorList>
            <person name="Sanchez-Nieves R.L."/>
            <person name="Montalvo-Rodriguez R."/>
        </authorList>
    </citation>
    <scope>NUCLEOTIDE SEQUENCE [LARGE SCALE GENOMIC DNA]</scope>
    <source>
        <strain evidence="3 4">SL3</strain>
    </source>
</reference>
<dbReference type="Pfam" id="PF24420">
    <property type="entry name" value="DUF7551"/>
    <property type="match status" value="1"/>
</dbReference>